<accession>X0TRX2</accession>
<gene>
    <name evidence="2" type="ORF">S01H1_32215</name>
</gene>
<dbReference type="AlphaFoldDB" id="X0TRX2"/>
<organism evidence="2">
    <name type="scientific">marine sediment metagenome</name>
    <dbReference type="NCBI Taxonomy" id="412755"/>
    <lineage>
        <taxon>unclassified sequences</taxon>
        <taxon>metagenomes</taxon>
        <taxon>ecological metagenomes</taxon>
    </lineage>
</organism>
<protein>
    <submittedName>
        <fullName evidence="2">Uncharacterized protein</fullName>
    </submittedName>
</protein>
<feature type="compositionally biased region" description="Basic and acidic residues" evidence="1">
    <location>
        <begin position="67"/>
        <end position="82"/>
    </location>
</feature>
<evidence type="ECO:0000256" key="1">
    <source>
        <dbReference type="SAM" id="MobiDB-lite"/>
    </source>
</evidence>
<feature type="region of interest" description="Disordered" evidence="1">
    <location>
        <begin position="60"/>
        <end position="110"/>
    </location>
</feature>
<sequence length="124" mass="12708">MNAVIIKNDLISDNKTAAVIGRAGKDVDTGPGNPHISRKLKGKIALPGCSSQVDALDNGGGLPTELAEVRETPPLPEKDIHRQSGTPLGRDGFSGIGFGEGKGAGSADLSRIPVCSGFQDSGFI</sequence>
<feature type="compositionally biased region" description="Gly residues" evidence="1">
    <location>
        <begin position="92"/>
        <end position="104"/>
    </location>
</feature>
<dbReference type="EMBL" id="BARS01019934">
    <property type="protein sequence ID" value="GAF96333.1"/>
    <property type="molecule type" value="Genomic_DNA"/>
</dbReference>
<proteinExistence type="predicted"/>
<name>X0TRX2_9ZZZZ</name>
<evidence type="ECO:0000313" key="2">
    <source>
        <dbReference type="EMBL" id="GAF96333.1"/>
    </source>
</evidence>
<feature type="non-terminal residue" evidence="2">
    <location>
        <position position="124"/>
    </location>
</feature>
<reference evidence="2" key="1">
    <citation type="journal article" date="2014" name="Front. Microbiol.">
        <title>High frequency of phylogenetically diverse reductive dehalogenase-homologous genes in deep subseafloor sedimentary metagenomes.</title>
        <authorList>
            <person name="Kawai M."/>
            <person name="Futagami T."/>
            <person name="Toyoda A."/>
            <person name="Takaki Y."/>
            <person name="Nishi S."/>
            <person name="Hori S."/>
            <person name="Arai W."/>
            <person name="Tsubouchi T."/>
            <person name="Morono Y."/>
            <person name="Uchiyama I."/>
            <person name="Ito T."/>
            <person name="Fujiyama A."/>
            <person name="Inagaki F."/>
            <person name="Takami H."/>
        </authorList>
    </citation>
    <scope>NUCLEOTIDE SEQUENCE</scope>
    <source>
        <strain evidence="2">Expedition CK06-06</strain>
    </source>
</reference>
<comment type="caution">
    <text evidence="2">The sequence shown here is derived from an EMBL/GenBank/DDBJ whole genome shotgun (WGS) entry which is preliminary data.</text>
</comment>